<keyword evidence="2" id="KW-1185">Reference proteome</keyword>
<gene>
    <name evidence="1" type="ORF">AKJ64_03475</name>
</gene>
<proteinExistence type="predicted"/>
<evidence type="ECO:0000313" key="1">
    <source>
        <dbReference type="EMBL" id="KXA92328.1"/>
    </source>
</evidence>
<name>A0A133UDQ2_9EURY</name>
<evidence type="ECO:0000313" key="2">
    <source>
        <dbReference type="Proteomes" id="UP000070373"/>
    </source>
</evidence>
<dbReference type="Proteomes" id="UP000070373">
    <property type="component" value="Unassembled WGS sequence"/>
</dbReference>
<dbReference type="AlphaFoldDB" id="A0A133UDQ2"/>
<organism evidence="1 2">
    <name type="scientific">candidate division MSBL1 archaeon SCGC-AAA259E17</name>
    <dbReference type="NCBI Taxonomy" id="1698263"/>
    <lineage>
        <taxon>Archaea</taxon>
        <taxon>Methanobacteriati</taxon>
        <taxon>Methanobacteriota</taxon>
        <taxon>candidate division MSBL1</taxon>
    </lineage>
</organism>
<accession>A0A133UDQ2</accession>
<reference evidence="1 2" key="1">
    <citation type="journal article" date="2016" name="Sci. Rep.">
        <title>Metabolic traits of an uncultured archaeal lineage -MSBL1- from brine pools of the Red Sea.</title>
        <authorList>
            <person name="Mwirichia R."/>
            <person name="Alam I."/>
            <person name="Rashid M."/>
            <person name="Vinu M."/>
            <person name="Ba-Alawi W."/>
            <person name="Anthony Kamau A."/>
            <person name="Kamanda Ngugi D."/>
            <person name="Goker M."/>
            <person name="Klenk H.P."/>
            <person name="Bajic V."/>
            <person name="Stingl U."/>
        </authorList>
    </citation>
    <scope>NUCLEOTIDE SEQUENCE [LARGE SCALE GENOMIC DNA]</scope>
    <source>
        <strain evidence="1">SCGC-AAA259E17</strain>
    </source>
</reference>
<dbReference type="EMBL" id="LHXN01000060">
    <property type="protein sequence ID" value="KXA92328.1"/>
    <property type="molecule type" value="Genomic_DNA"/>
</dbReference>
<protein>
    <submittedName>
        <fullName evidence="1">Uncharacterized protein</fullName>
    </submittedName>
</protein>
<sequence length="66" mass="7484">MKLFHTIKDFPSSARDLITSIRTGHQSAPRVIIIFGKAVMRAFVKQFKDNFKEGGTPNPQESYSEI</sequence>
<comment type="caution">
    <text evidence="1">The sequence shown here is derived from an EMBL/GenBank/DDBJ whole genome shotgun (WGS) entry which is preliminary data.</text>
</comment>